<keyword evidence="1" id="KW-0732">Signal</keyword>
<name>A0A068U7N2_COFCA</name>
<protein>
    <recommendedName>
        <fullName evidence="4">Secreted protein</fullName>
    </recommendedName>
</protein>
<proteinExistence type="predicted"/>
<evidence type="ECO:0000313" key="3">
    <source>
        <dbReference type="Proteomes" id="UP000295252"/>
    </source>
</evidence>
<feature type="signal peptide" evidence="1">
    <location>
        <begin position="1"/>
        <end position="21"/>
    </location>
</feature>
<dbReference type="Proteomes" id="UP000295252">
    <property type="component" value="Chromosome XI"/>
</dbReference>
<reference evidence="3" key="1">
    <citation type="journal article" date="2014" name="Science">
        <title>The coffee genome provides insight into the convergent evolution of caffeine biosynthesis.</title>
        <authorList>
            <person name="Denoeud F."/>
            <person name="Carretero-Paulet L."/>
            <person name="Dereeper A."/>
            <person name="Droc G."/>
            <person name="Guyot R."/>
            <person name="Pietrella M."/>
            <person name="Zheng C."/>
            <person name="Alberti A."/>
            <person name="Anthony F."/>
            <person name="Aprea G."/>
            <person name="Aury J.M."/>
            <person name="Bento P."/>
            <person name="Bernard M."/>
            <person name="Bocs S."/>
            <person name="Campa C."/>
            <person name="Cenci A."/>
            <person name="Combes M.C."/>
            <person name="Crouzillat D."/>
            <person name="Da Silva C."/>
            <person name="Daddiego L."/>
            <person name="De Bellis F."/>
            <person name="Dussert S."/>
            <person name="Garsmeur O."/>
            <person name="Gayraud T."/>
            <person name="Guignon V."/>
            <person name="Jahn K."/>
            <person name="Jamilloux V."/>
            <person name="Joet T."/>
            <person name="Labadie K."/>
            <person name="Lan T."/>
            <person name="Leclercq J."/>
            <person name="Lepelley M."/>
            <person name="Leroy T."/>
            <person name="Li L.T."/>
            <person name="Librado P."/>
            <person name="Lopez L."/>
            <person name="Munoz A."/>
            <person name="Noel B."/>
            <person name="Pallavicini A."/>
            <person name="Perrotta G."/>
            <person name="Poncet V."/>
            <person name="Pot D."/>
            <person name="Priyono X."/>
            <person name="Rigoreau M."/>
            <person name="Rouard M."/>
            <person name="Rozas J."/>
            <person name="Tranchant-Dubreuil C."/>
            <person name="VanBuren R."/>
            <person name="Zhang Q."/>
            <person name="Andrade A.C."/>
            <person name="Argout X."/>
            <person name="Bertrand B."/>
            <person name="de Kochko A."/>
            <person name="Graziosi G."/>
            <person name="Henry R.J."/>
            <person name="Jayarama X."/>
            <person name="Ming R."/>
            <person name="Nagai C."/>
            <person name="Rounsley S."/>
            <person name="Sankoff D."/>
            <person name="Giuliano G."/>
            <person name="Albert V.A."/>
            <person name="Wincker P."/>
            <person name="Lashermes P."/>
        </authorList>
    </citation>
    <scope>NUCLEOTIDE SEQUENCE [LARGE SCALE GENOMIC DNA]</scope>
    <source>
        <strain evidence="3">cv. DH200-94</strain>
    </source>
</reference>
<dbReference type="Gramene" id="CDP04282">
    <property type="protein sequence ID" value="CDP04282"/>
    <property type="gene ID" value="GSCOC_T00017621001"/>
</dbReference>
<gene>
    <name evidence="2" type="ORF">GSCOC_T00017621001</name>
</gene>
<organism evidence="2 3">
    <name type="scientific">Coffea canephora</name>
    <name type="common">Robusta coffee</name>
    <dbReference type="NCBI Taxonomy" id="49390"/>
    <lineage>
        <taxon>Eukaryota</taxon>
        <taxon>Viridiplantae</taxon>
        <taxon>Streptophyta</taxon>
        <taxon>Embryophyta</taxon>
        <taxon>Tracheophyta</taxon>
        <taxon>Spermatophyta</taxon>
        <taxon>Magnoliopsida</taxon>
        <taxon>eudicotyledons</taxon>
        <taxon>Gunneridae</taxon>
        <taxon>Pentapetalae</taxon>
        <taxon>asterids</taxon>
        <taxon>lamiids</taxon>
        <taxon>Gentianales</taxon>
        <taxon>Rubiaceae</taxon>
        <taxon>Ixoroideae</taxon>
        <taxon>Gardenieae complex</taxon>
        <taxon>Bertiereae - Coffeeae clade</taxon>
        <taxon>Coffeeae</taxon>
        <taxon>Coffea</taxon>
    </lineage>
</organism>
<dbReference type="InParanoid" id="A0A068U7N2"/>
<evidence type="ECO:0000256" key="1">
    <source>
        <dbReference type="SAM" id="SignalP"/>
    </source>
</evidence>
<sequence>MWKLCCHLSFCILYIFRNLIRNPAPLRCPVFLNGEKSTCLMFQNFRDTLRPLARTALSCSGLALEF</sequence>
<evidence type="ECO:0008006" key="4">
    <source>
        <dbReference type="Google" id="ProtNLM"/>
    </source>
</evidence>
<dbReference type="AlphaFoldDB" id="A0A068U7N2"/>
<keyword evidence="3" id="KW-1185">Reference proteome</keyword>
<accession>A0A068U7N2</accession>
<dbReference type="EMBL" id="HG739096">
    <property type="protein sequence ID" value="CDP04282.1"/>
    <property type="molecule type" value="Genomic_DNA"/>
</dbReference>
<feature type="chain" id="PRO_5001657405" description="Secreted protein" evidence="1">
    <location>
        <begin position="22"/>
        <end position="66"/>
    </location>
</feature>
<evidence type="ECO:0000313" key="2">
    <source>
        <dbReference type="EMBL" id="CDP04282.1"/>
    </source>
</evidence>